<dbReference type="EMBL" id="PFCO01000003">
    <property type="protein sequence ID" value="PIR69712.1"/>
    <property type="molecule type" value="Genomic_DNA"/>
</dbReference>
<name>A0A2H0TDU1_9BACT</name>
<dbReference type="InterPro" id="IPR038727">
    <property type="entry name" value="NadR/Ttd14_AAA_dom"/>
</dbReference>
<dbReference type="Pfam" id="PF13521">
    <property type="entry name" value="AAA_28"/>
    <property type="match status" value="1"/>
</dbReference>
<dbReference type="Gene3D" id="3.40.50.300">
    <property type="entry name" value="P-loop containing nucleotide triphosphate hydrolases"/>
    <property type="match status" value="1"/>
</dbReference>
<dbReference type="SUPFAM" id="SSF52540">
    <property type="entry name" value="P-loop containing nucleoside triphosphate hydrolases"/>
    <property type="match status" value="1"/>
</dbReference>
<organism evidence="2 3">
    <name type="scientific">Candidatus Niyogibacteria bacterium CG10_big_fil_rev_8_21_14_0_10_46_36</name>
    <dbReference type="NCBI Taxonomy" id="1974726"/>
    <lineage>
        <taxon>Bacteria</taxon>
        <taxon>Candidatus Niyogiibacteriota</taxon>
    </lineage>
</organism>
<sequence>MHIPRVVLTGGPCGGKTTALNVISEWLRNNGFTVMVAPEAATILLNAGFKYRDDIDSSYLQERIMRLQLFFEEELLESFLCSQPFPCRPIYLGDRGVGDIEAYCSNKREFYGICEKYLGTSDITEIRDKRYDAVIHMVTAADGAEECYTLKNNPARKERTLEEAVAKDRATQNAWVGHEDLMIIDNVHSKDFDHKIRRVWAAVCRKLEMPTPTQEEERFLVYAPSFLSGDCARHETSCWSLQYGTSSVIPVSIEQAYIMSGAIGERRIRRREQEGESIYYETHKREIAGHKKRAETERQITEEEYYTKLYAERDNDFEVIAKIRYCFIWKNQYFKLDVFIFPHEGLSILEIETTEEQPEVEVPPFLKIIKNITGDRRYANRELSRKGTMLPKI</sequence>
<proteinExistence type="predicted"/>
<protein>
    <recommendedName>
        <fullName evidence="1">NadR/Ttd14 AAA domain-containing protein</fullName>
    </recommendedName>
</protein>
<feature type="domain" description="NadR/Ttd14 AAA" evidence="1">
    <location>
        <begin position="5"/>
        <end position="185"/>
    </location>
</feature>
<evidence type="ECO:0000313" key="3">
    <source>
        <dbReference type="Proteomes" id="UP000231503"/>
    </source>
</evidence>
<evidence type="ECO:0000259" key="1">
    <source>
        <dbReference type="Pfam" id="PF13521"/>
    </source>
</evidence>
<reference evidence="3" key="1">
    <citation type="submission" date="2017-09" db="EMBL/GenBank/DDBJ databases">
        <title>Depth-based differentiation of microbial function through sediment-hosted aquifers and enrichment of novel symbionts in the deep terrestrial subsurface.</title>
        <authorList>
            <person name="Probst A.J."/>
            <person name="Ladd B."/>
            <person name="Jarett J.K."/>
            <person name="Geller-Mcgrath D.E."/>
            <person name="Sieber C.M.K."/>
            <person name="Emerson J.B."/>
            <person name="Anantharaman K."/>
            <person name="Thomas B.C."/>
            <person name="Malmstrom R."/>
            <person name="Stieglmeier M."/>
            <person name="Klingl A."/>
            <person name="Woyke T."/>
            <person name="Ryan C.M."/>
            <person name="Banfield J.F."/>
        </authorList>
    </citation>
    <scope>NUCLEOTIDE SEQUENCE [LARGE SCALE GENOMIC DNA]</scope>
</reference>
<dbReference type="GO" id="GO:0035091">
    <property type="term" value="F:phosphatidylinositol binding"/>
    <property type="evidence" value="ECO:0007669"/>
    <property type="project" value="TreeGrafter"/>
</dbReference>
<dbReference type="PANTHER" id="PTHR34932:SF1">
    <property type="entry name" value="TRPL TRANSLOCATION DEFECT PROTEIN 14"/>
    <property type="match status" value="1"/>
</dbReference>
<dbReference type="PANTHER" id="PTHR34932">
    <property type="entry name" value="TRPL TRANSLOCATION DEFECT PROTEIN 14"/>
    <property type="match status" value="1"/>
</dbReference>
<dbReference type="GO" id="GO:0070300">
    <property type="term" value="F:phosphatidic acid binding"/>
    <property type="evidence" value="ECO:0007669"/>
    <property type="project" value="TreeGrafter"/>
</dbReference>
<dbReference type="InterPro" id="IPR033469">
    <property type="entry name" value="CYTH-like_dom_sf"/>
</dbReference>
<dbReference type="InterPro" id="IPR053227">
    <property type="entry name" value="TRPL-trafficking_regulator"/>
</dbReference>
<dbReference type="InterPro" id="IPR027417">
    <property type="entry name" value="P-loop_NTPase"/>
</dbReference>
<accession>A0A2H0TDU1</accession>
<dbReference type="GO" id="GO:0005525">
    <property type="term" value="F:GTP binding"/>
    <property type="evidence" value="ECO:0007669"/>
    <property type="project" value="TreeGrafter"/>
</dbReference>
<dbReference type="Proteomes" id="UP000231503">
    <property type="component" value="Unassembled WGS sequence"/>
</dbReference>
<gene>
    <name evidence="2" type="ORF">COU47_01345</name>
</gene>
<comment type="caution">
    <text evidence="2">The sequence shown here is derived from an EMBL/GenBank/DDBJ whole genome shotgun (WGS) entry which is preliminary data.</text>
</comment>
<evidence type="ECO:0000313" key="2">
    <source>
        <dbReference type="EMBL" id="PIR69712.1"/>
    </source>
</evidence>
<dbReference type="SUPFAM" id="SSF55154">
    <property type="entry name" value="CYTH-like phosphatases"/>
    <property type="match status" value="1"/>
</dbReference>
<dbReference type="AlphaFoldDB" id="A0A2H0TDU1"/>
<dbReference type="Gene3D" id="2.40.320.10">
    <property type="entry name" value="Hypothetical Protein Pfu-838710-001"/>
    <property type="match status" value="1"/>
</dbReference>